<feature type="region of interest" description="Disordered" evidence="4">
    <location>
        <begin position="1"/>
        <end position="20"/>
    </location>
</feature>
<dbReference type="Gene3D" id="3.40.50.150">
    <property type="entry name" value="Vaccinia Virus protein VP39"/>
    <property type="match status" value="1"/>
</dbReference>
<dbReference type="InterPro" id="IPR002052">
    <property type="entry name" value="DNA_methylase_N6_adenine_CS"/>
</dbReference>
<keyword evidence="3" id="KW-0808">Transferase</keyword>
<proteinExistence type="inferred from homology"/>
<feature type="domain" description="DNA methylase N-4/N-6" evidence="5">
    <location>
        <begin position="160"/>
        <end position="517"/>
    </location>
</feature>
<comment type="caution">
    <text evidence="6">The sequence shown here is derived from an EMBL/GenBank/DDBJ whole genome shotgun (WGS) entry which is preliminary data.</text>
</comment>
<dbReference type="InterPro" id="IPR001091">
    <property type="entry name" value="RM_Methyltransferase"/>
</dbReference>
<dbReference type="PRINTS" id="PR00508">
    <property type="entry name" value="S21N4MTFRASE"/>
</dbReference>
<feature type="region of interest" description="Disordered" evidence="4">
    <location>
        <begin position="290"/>
        <end position="318"/>
    </location>
</feature>
<gene>
    <name evidence="6" type="ORF">AWC02_16415</name>
</gene>
<dbReference type="Proteomes" id="UP000193465">
    <property type="component" value="Unassembled WGS sequence"/>
</dbReference>
<name>A0A1X1TBL4_9MYCO</name>
<evidence type="ECO:0000256" key="1">
    <source>
        <dbReference type="ARBA" id="ARBA00006594"/>
    </source>
</evidence>
<evidence type="ECO:0000256" key="2">
    <source>
        <dbReference type="ARBA" id="ARBA00022603"/>
    </source>
</evidence>
<evidence type="ECO:0000256" key="3">
    <source>
        <dbReference type="ARBA" id="ARBA00022679"/>
    </source>
</evidence>
<dbReference type="SUPFAM" id="SSF53335">
    <property type="entry name" value="S-adenosyl-L-methionine-dependent methyltransferases"/>
    <property type="match status" value="1"/>
</dbReference>
<evidence type="ECO:0000256" key="4">
    <source>
        <dbReference type="SAM" id="MobiDB-lite"/>
    </source>
</evidence>
<sequence>SSPYSGPRPTNPKPHSDWTTKRVPLTLSNRRSFGLNFERHVPEAVELPGRTVRRGDKVRILPPRGAEANAGDARLWRVAAITKDRSGTRTALLELPDYGATAEAAVDDLVVVAEFRDPIYPGLVSTGRVERGGDKPYHTIINAENYHALQTLLFTHHAKIDVIYIDPPYNTGARDWKYNNDYVEGEDLYRHSKWLAFMERRIKLASELLNPEDSVLIVTIDEKEYLRLGLLLEQTFPGARIQMISSVINPKGVSRGSEFRRTDEYIYFVMLGDAAPARLLLGTEWSSSATGADGVPAEDPNDEPELQTPEWTSMMRRGSNAARADRRSMFYPIYADPSIPKIVDVGDALPDGVHVAPTREGLVAILPLRKNGSEGRWQISAPELRTRIEQGRVRLGRPTRYGYVVNYLPDGAYEAVLSERFEITGRATDGSLIAVGRRDRRRIAPTQWKLRSHNASEHGSTLLSCFLPGRSFPFPKSLYAVEDALRFFVDSKPNAIILDFFGGSGTTTHATMRLNKQDNGRRQSICVTNNEVAAEDQATLRARGLRPGDPAWEENGICEYVTKPRVKAATTGMTPDGDPIRGDYKFVDVFSMADGLTENVEFFTLTYEAPLRVSSNREFRKIAPLLWLRAGSEGRRIENVSAGWDVADTYGVLADLNQSEAFVKAVASNERARIAFIVTDEDRLFEAIVRELPDHVEPVRLYEAYLQNFEIEAGRSAL</sequence>
<dbReference type="GO" id="GO:0003677">
    <property type="term" value="F:DNA binding"/>
    <property type="evidence" value="ECO:0007669"/>
    <property type="project" value="InterPro"/>
</dbReference>
<keyword evidence="2" id="KW-0489">Methyltransferase</keyword>
<organism evidence="6 7">
    <name type="scientific">Mycolicibacter engbaekii</name>
    <dbReference type="NCBI Taxonomy" id="188915"/>
    <lineage>
        <taxon>Bacteria</taxon>
        <taxon>Bacillati</taxon>
        <taxon>Actinomycetota</taxon>
        <taxon>Actinomycetes</taxon>
        <taxon>Mycobacteriales</taxon>
        <taxon>Mycobacteriaceae</taxon>
        <taxon>Mycolicibacter</taxon>
    </lineage>
</organism>
<dbReference type="Pfam" id="PF01555">
    <property type="entry name" value="N6_N4_Mtase"/>
    <property type="match status" value="1"/>
</dbReference>
<evidence type="ECO:0000313" key="6">
    <source>
        <dbReference type="EMBL" id="ORV41952.1"/>
    </source>
</evidence>
<dbReference type="GO" id="GO:0008170">
    <property type="term" value="F:N-methyltransferase activity"/>
    <property type="evidence" value="ECO:0007669"/>
    <property type="project" value="InterPro"/>
</dbReference>
<evidence type="ECO:0000313" key="7">
    <source>
        <dbReference type="Proteomes" id="UP000193465"/>
    </source>
</evidence>
<dbReference type="EMBL" id="LQOT01000066">
    <property type="protein sequence ID" value="ORV41952.1"/>
    <property type="molecule type" value="Genomic_DNA"/>
</dbReference>
<dbReference type="InterPro" id="IPR002941">
    <property type="entry name" value="DNA_methylase_N4/N6"/>
</dbReference>
<dbReference type="AlphaFoldDB" id="A0A1X1TBL4"/>
<evidence type="ECO:0000259" key="5">
    <source>
        <dbReference type="Pfam" id="PF01555"/>
    </source>
</evidence>
<comment type="similarity">
    <text evidence="1">Belongs to the N(4)/N(6)-methyltransferase family.</text>
</comment>
<dbReference type="RefSeq" id="WP_237160504.1">
    <property type="nucleotide sequence ID" value="NZ_LQOT01000066.1"/>
</dbReference>
<accession>A0A1X1TBL4</accession>
<dbReference type="PROSITE" id="PS00092">
    <property type="entry name" value="N6_MTASE"/>
    <property type="match status" value="1"/>
</dbReference>
<feature type="non-terminal residue" evidence="6">
    <location>
        <position position="1"/>
    </location>
</feature>
<reference evidence="6 7" key="1">
    <citation type="submission" date="2016-01" db="EMBL/GenBank/DDBJ databases">
        <title>The new phylogeny of the genus Mycobacterium.</title>
        <authorList>
            <person name="Tarcisio F."/>
            <person name="Conor M."/>
            <person name="Antonella G."/>
            <person name="Elisabetta G."/>
            <person name="Giulia F.S."/>
            <person name="Sara T."/>
            <person name="Anna F."/>
            <person name="Clotilde B."/>
            <person name="Roberto B."/>
            <person name="Veronica D.S."/>
            <person name="Fabio R."/>
            <person name="Monica P."/>
            <person name="Olivier J."/>
            <person name="Enrico T."/>
            <person name="Nicola S."/>
        </authorList>
    </citation>
    <scope>NUCLEOTIDE SEQUENCE [LARGE SCALE GENOMIC DNA]</scope>
    <source>
        <strain evidence="6 7">ATCC 27353</strain>
    </source>
</reference>
<keyword evidence="7" id="KW-1185">Reference proteome</keyword>
<dbReference type="InterPro" id="IPR029063">
    <property type="entry name" value="SAM-dependent_MTases_sf"/>
</dbReference>
<protein>
    <recommendedName>
        <fullName evidence="5">DNA methylase N-4/N-6 domain-containing protein</fullName>
    </recommendedName>
</protein>
<dbReference type="GO" id="GO:0032259">
    <property type="term" value="P:methylation"/>
    <property type="evidence" value="ECO:0007669"/>
    <property type="project" value="UniProtKB-KW"/>
</dbReference>